<gene>
    <name evidence="1" type="ORF">PHLGIDRAFT_123715</name>
</gene>
<evidence type="ECO:0000313" key="2">
    <source>
        <dbReference type="Proteomes" id="UP000053257"/>
    </source>
</evidence>
<dbReference type="Proteomes" id="UP000053257">
    <property type="component" value="Unassembled WGS sequence"/>
</dbReference>
<sequence>AVLTSTPQPRRAVPAAEESFCSAATGVSGSTTAGEHELDGRRAWVAEWLDGGVEREDVRAVVQGLEGMSLAASRSILSDMQISDDE</sequence>
<reference evidence="1 2" key="1">
    <citation type="journal article" date="2014" name="PLoS Genet.">
        <title>Analysis of the Phlebiopsis gigantea genome, transcriptome and secretome provides insight into its pioneer colonization strategies of wood.</title>
        <authorList>
            <person name="Hori C."/>
            <person name="Ishida T."/>
            <person name="Igarashi K."/>
            <person name="Samejima M."/>
            <person name="Suzuki H."/>
            <person name="Master E."/>
            <person name="Ferreira P."/>
            <person name="Ruiz-Duenas F.J."/>
            <person name="Held B."/>
            <person name="Canessa P."/>
            <person name="Larrondo L.F."/>
            <person name="Schmoll M."/>
            <person name="Druzhinina I.S."/>
            <person name="Kubicek C.P."/>
            <person name="Gaskell J.A."/>
            <person name="Kersten P."/>
            <person name="St John F."/>
            <person name="Glasner J."/>
            <person name="Sabat G."/>
            <person name="Splinter BonDurant S."/>
            <person name="Syed K."/>
            <person name="Yadav J."/>
            <person name="Mgbeahuruike A.C."/>
            <person name="Kovalchuk A."/>
            <person name="Asiegbu F.O."/>
            <person name="Lackner G."/>
            <person name="Hoffmeister D."/>
            <person name="Rencoret J."/>
            <person name="Gutierrez A."/>
            <person name="Sun H."/>
            <person name="Lindquist E."/>
            <person name="Barry K."/>
            <person name="Riley R."/>
            <person name="Grigoriev I.V."/>
            <person name="Henrissat B."/>
            <person name="Kues U."/>
            <person name="Berka R.M."/>
            <person name="Martinez A.T."/>
            <person name="Covert S.F."/>
            <person name="Blanchette R.A."/>
            <person name="Cullen D."/>
        </authorList>
    </citation>
    <scope>NUCLEOTIDE SEQUENCE [LARGE SCALE GENOMIC DNA]</scope>
    <source>
        <strain evidence="1 2">11061_1 CR5-6</strain>
    </source>
</reference>
<accession>A0A0C3S101</accession>
<dbReference type="HOGENOM" id="CLU_2503968_0_0_1"/>
<name>A0A0C3S101_PHLG1</name>
<proteinExistence type="predicted"/>
<feature type="non-terminal residue" evidence="1">
    <location>
        <position position="1"/>
    </location>
</feature>
<dbReference type="AlphaFoldDB" id="A0A0C3S101"/>
<dbReference type="EMBL" id="KN840982">
    <property type="protein sequence ID" value="KIP01065.1"/>
    <property type="molecule type" value="Genomic_DNA"/>
</dbReference>
<keyword evidence="2" id="KW-1185">Reference proteome</keyword>
<evidence type="ECO:0000313" key="1">
    <source>
        <dbReference type="EMBL" id="KIP01065.1"/>
    </source>
</evidence>
<protein>
    <submittedName>
        <fullName evidence="1">Uncharacterized protein</fullName>
    </submittedName>
</protein>
<organism evidence="1 2">
    <name type="scientific">Phlebiopsis gigantea (strain 11061_1 CR5-6)</name>
    <name type="common">White-rot fungus</name>
    <name type="synonym">Peniophora gigantea</name>
    <dbReference type="NCBI Taxonomy" id="745531"/>
    <lineage>
        <taxon>Eukaryota</taxon>
        <taxon>Fungi</taxon>
        <taxon>Dikarya</taxon>
        <taxon>Basidiomycota</taxon>
        <taxon>Agaricomycotina</taxon>
        <taxon>Agaricomycetes</taxon>
        <taxon>Polyporales</taxon>
        <taxon>Phanerochaetaceae</taxon>
        <taxon>Phlebiopsis</taxon>
    </lineage>
</organism>